<evidence type="ECO:0000256" key="2">
    <source>
        <dbReference type="ARBA" id="ARBA00012438"/>
    </source>
</evidence>
<dbReference type="SMART" id="SM00387">
    <property type="entry name" value="HATPase_c"/>
    <property type="match status" value="1"/>
</dbReference>
<dbReference type="NCBIfam" id="TIGR00229">
    <property type="entry name" value="sensory_box"/>
    <property type="match status" value="2"/>
</dbReference>
<comment type="catalytic activity">
    <reaction evidence="1">
        <text>ATP + protein L-histidine = ADP + protein N-phospho-L-histidine.</text>
        <dbReference type="EC" id="2.7.13.3"/>
    </reaction>
</comment>
<name>A0A2V2N918_9EURY</name>
<keyword evidence="7" id="KW-0067">ATP-binding</keyword>
<dbReference type="GO" id="GO:0000160">
    <property type="term" value="P:phosphorelay signal transduction system"/>
    <property type="evidence" value="ECO:0007669"/>
    <property type="project" value="InterPro"/>
</dbReference>
<gene>
    <name evidence="12" type="ORF">DK846_05830</name>
</gene>
<dbReference type="InterPro" id="IPR005467">
    <property type="entry name" value="His_kinase_dom"/>
</dbReference>
<evidence type="ECO:0000256" key="8">
    <source>
        <dbReference type="PROSITE-ProRule" id="PRU00169"/>
    </source>
</evidence>
<evidence type="ECO:0000256" key="3">
    <source>
        <dbReference type="ARBA" id="ARBA00022553"/>
    </source>
</evidence>
<dbReference type="SMART" id="SM00448">
    <property type="entry name" value="REC"/>
    <property type="match status" value="1"/>
</dbReference>
<dbReference type="Pfam" id="PF00072">
    <property type="entry name" value="Response_reg"/>
    <property type="match status" value="1"/>
</dbReference>
<dbReference type="EC" id="2.7.13.3" evidence="2"/>
<sequence>MIPVLFIDDNKELCTLFQIYLEESGEFSVYTCYSGKEALTYLESHQVMAVISDYDMPEMNGIELLREIREIYPRLPFIMLTGNDNKDTAIAALNAGADFYQNKADDFEVQVLDLSHKVRVLSERHKAEDAAQKKGEILAAISHAAERLLRGSGWQEDIEEVLGRLGFATNASSIFVAGKGDDMSGTVVDPVIWQRSPDPDNARSLDQVHSWWQEPQRVHLLEANQEIQDLFDPGLSSHDISGTILLIPIFLARDWWGVLGITDQRVDRVFSPEEVRALRMAARVIGSARYRMYIEEIFRNPVEESLVGVFIEDNSRFLYTNPKISHMFGYSREEIHNIVDPLIVIHPNSRDEFVDIVRDIRNKKIPYKHFETAGVRKDGSAICLEVYLTTLSGDSPDCLIGNVMDVSDQHRARKALAESEKRFRSLFSNIRDLVFLHRIPDEGSEIIEINDSVCETLGLDRDQVLFRPLPSFVPHEHEHIKVLSHCETAARTGRAADQTCLLKRDGFPIPVDLVTHRIVMEGRAVLLSVARDITERIEAEAKIRTGEERLKRNMLLSLREKETLLREIHHRVKNNMQIIISLLKLQDFKVEDPKVHEIIRDCRSRIYSMAVIHEKLYQTDELTSIRLDEYITDLADRVMNEFESGEDRVSFTLQSGDPVLVDIGTGIPLGLILNELITNSMKYAFYPGETGEIKVALQRKKESLVITVADTGRGLPDGFSIENSSTLGIELIRGLAFQLDGKVAWKSDHGTICTLTIPYPKLEVGDEASS</sequence>
<feature type="domain" description="PAS" evidence="11">
    <location>
        <begin position="311"/>
        <end position="364"/>
    </location>
</feature>
<dbReference type="PROSITE" id="PS50110">
    <property type="entry name" value="RESPONSE_REGULATORY"/>
    <property type="match status" value="1"/>
</dbReference>
<accession>A0A2V2N918</accession>
<dbReference type="SUPFAM" id="SSF55781">
    <property type="entry name" value="GAF domain-like"/>
    <property type="match status" value="1"/>
</dbReference>
<evidence type="ECO:0000256" key="6">
    <source>
        <dbReference type="ARBA" id="ARBA00022777"/>
    </source>
</evidence>
<dbReference type="InterPro" id="IPR013655">
    <property type="entry name" value="PAS_fold_3"/>
</dbReference>
<evidence type="ECO:0000256" key="7">
    <source>
        <dbReference type="ARBA" id="ARBA00022840"/>
    </source>
</evidence>
<reference evidence="12 13" key="1">
    <citation type="submission" date="2018-05" db="EMBL/GenBank/DDBJ databases">
        <title>Draft genome of Methanospirillum lacunae Ki8-1.</title>
        <authorList>
            <person name="Dueholm M.S."/>
            <person name="Nielsen P.H."/>
            <person name="Bakmann L.F."/>
            <person name="Otzen D.E."/>
        </authorList>
    </citation>
    <scope>NUCLEOTIDE SEQUENCE [LARGE SCALE GENOMIC DNA]</scope>
    <source>
        <strain evidence="12 13">Ki8-1</strain>
    </source>
</reference>
<dbReference type="SMART" id="SM00091">
    <property type="entry name" value="PAS"/>
    <property type="match status" value="2"/>
</dbReference>
<keyword evidence="5" id="KW-0547">Nucleotide-binding</keyword>
<protein>
    <recommendedName>
        <fullName evidence="2">histidine kinase</fullName>
        <ecNumber evidence="2">2.7.13.3</ecNumber>
    </recommendedName>
</protein>
<evidence type="ECO:0000256" key="4">
    <source>
        <dbReference type="ARBA" id="ARBA00022679"/>
    </source>
</evidence>
<evidence type="ECO:0000256" key="1">
    <source>
        <dbReference type="ARBA" id="ARBA00000085"/>
    </source>
</evidence>
<dbReference type="GO" id="GO:0005524">
    <property type="term" value="F:ATP binding"/>
    <property type="evidence" value="ECO:0007669"/>
    <property type="project" value="UniProtKB-KW"/>
</dbReference>
<dbReference type="InterPro" id="IPR036890">
    <property type="entry name" value="HATPase_C_sf"/>
</dbReference>
<dbReference type="Pfam" id="PF08447">
    <property type="entry name" value="PAS_3"/>
    <property type="match status" value="1"/>
</dbReference>
<dbReference type="PROSITE" id="PS50109">
    <property type="entry name" value="HIS_KIN"/>
    <property type="match status" value="1"/>
</dbReference>
<evidence type="ECO:0000259" key="10">
    <source>
        <dbReference type="PROSITE" id="PS50110"/>
    </source>
</evidence>
<dbReference type="Pfam" id="PF13426">
    <property type="entry name" value="PAS_9"/>
    <property type="match status" value="1"/>
</dbReference>
<dbReference type="AlphaFoldDB" id="A0A2V2N918"/>
<dbReference type="InterPro" id="IPR011006">
    <property type="entry name" value="CheY-like_superfamily"/>
</dbReference>
<dbReference type="SUPFAM" id="SSF55874">
    <property type="entry name" value="ATPase domain of HSP90 chaperone/DNA topoisomerase II/histidine kinase"/>
    <property type="match status" value="1"/>
</dbReference>
<dbReference type="Gene3D" id="3.30.565.10">
    <property type="entry name" value="Histidine kinase-like ATPase, C-terminal domain"/>
    <property type="match status" value="1"/>
</dbReference>
<keyword evidence="13" id="KW-1185">Reference proteome</keyword>
<keyword evidence="3 8" id="KW-0597">Phosphoprotein</keyword>
<evidence type="ECO:0000313" key="12">
    <source>
        <dbReference type="EMBL" id="PWR72998.1"/>
    </source>
</evidence>
<dbReference type="PANTHER" id="PTHR41523">
    <property type="entry name" value="TWO-COMPONENT SYSTEM SENSOR PROTEIN"/>
    <property type="match status" value="1"/>
</dbReference>
<dbReference type="PANTHER" id="PTHR41523:SF8">
    <property type="entry name" value="ETHYLENE RESPONSE SENSOR PROTEIN"/>
    <property type="match status" value="1"/>
</dbReference>
<organism evidence="12 13">
    <name type="scientific">Methanospirillum lacunae</name>
    <dbReference type="NCBI Taxonomy" id="668570"/>
    <lineage>
        <taxon>Archaea</taxon>
        <taxon>Methanobacteriati</taxon>
        <taxon>Methanobacteriota</taxon>
        <taxon>Stenosarchaea group</taxon>
        <taxon>Methanomicrobia</taxon>
        <taxon>Methanomicrobiales</taxon>
        <taxon>Methanospirillaceae</taxon>
        <taxon>Methanospirillum</taxon>
    </lineage>
</organism>
<dbReference type="InterPro" id="IPR035965">
    <property type="entry name" value="PAS-like_dom_sf"/>
</dbReference>
<evidence type="ECO:0000313" key="13">
    <source>
        <dbReference type="Proteomes" id="UP000245657"/>
    </source>
</evidence>
<feature type="domain" description="Histidine kinase" evidence="9">
    <location>
        <begin position="567"/>
        <end position="761"/>
    </location>
</feature>
<dbReference type="CDD" id="cd00130">
    <property type="entry name" value="PAS"/>
    <property type="match status" value="1"/>
</dbReference>
<dbReference type="SUPFAM" id="SSF52172">
    <property type="entry name" value="CheY-like"/>
    <property type="match status" value="1"/>
</dbReference>
<dbReference type="Proteomes" id="UP000245657">
    <property type="component" value="Unassembled WGS sequence"/>
</dbReference>
<keyword evidence="6" id="KW-0418">Kinase</keyword>
<dbReference type="GeneID" id="97548930"/>
<proteinExistence type="predicted"/>
<dbReference type="InterPro" id="IPR003594">
    <property type="entry name" value="HATPase_dom"/>
</dbReference>
<dbReference type="RefSeq" id="WP_109968003.1">
    <property type="nucleotide sequence ID" value="NZ_CP176093.1"/>
</dbReference>
<evidence type="ECO:0000259" key="11">
    <source>
        <dbReference type="PROSITE" id="PS50112"/>
    </source>
</evidence>
<dbReference type="PROSITE" id="PS50112">
    <property type="entry name" value="PAS"/>
    <property type="match status" value="2"/>
</dbReference>
<dbReference type="InterPro" id="IPR011495">
    <property type="entry name" value="Sig_transdc_His_kin_sub2_dim/P"/>
</dbReference>
<dbReference type="Gene3D" id="3.40.50.2300">
    <property type="match status" value="1"/>
</dbReference>
<dbReference type="GO" id="GO:0004673">
    <property type="term" value="F:protein histidine kinase activity"/>
    <property type="evidence" value="ECO:0007669"/>
    <property type="project" value="UniProtKB-EC"/>
</dbReference>
<dbReference type="Gene3D" id="3.30.450.40">
    <property type="match status" value="1"/>
</dbReference>
<evidence type="ECO:0000259" key="9">
    <source>
        <dbReference type="PROSITE" id="PS50109"/>
    </source>
</evidence>
<comment type="caution">
    <text evidence="12">The sequence shown here is derived from an EMBL/GenBank/DDBJ whole genome shotgun (WGS) entry which is preliminary data.</text>
</comment>
<dbReference type="InterPro" id="IPR029016">
    <property type="entry name" value="GAF-like_dom_sf"/>
</dbReference>
<dbReference type="CDD" id="cd00156">
    <property type="entry name" value="REC"/>
    <property type="match status" value="1"/>
</dbReference>
<dbReference type="EMBL" id="QGMY01000005">
    <property type="protein sequence ID" value="PWR72998.1"/>
    <property type="molecule type" value="Genomic_DNA"/>
</dbReference>
<dbReference type="InterPro" id="IPR000014">
    <property type="entry name" value="PAS"/>
</dbReference>
<dbReference type="Pfam" id="PF07568">
    <property type="entry name" value="HisKA_2"/>
    <property type="match status" value="1"/>
</dbReference>
<dbReference type="OrthoDB" id="135748at2157"/>
<dbReference type="Pfam" id="PF02518">
    <property type="entry name" value="HATPase_c"/>
    <property type="match status" value="1"/>
</dbReference>
<dbReference type="SUPFAM" id="SSF55785">
    <property type="entry name" value="PYP-like sensor domain (PAS domain)"/>
    <property type="match status" value="2"/>
</dbReference>
<dbReference type="InterPro" id="IPR001789">
    <property type="entry name" value="Sig_transdc_resp-reg_receiver"/>
</dbReference>
<keyword evidence="4" id="KW-0808">Transferase</keyword>
<evidence type="ECO:0000256" key="5">
    <source>
        <dbReference type="ARBA" id="ARBA00022741"/>
    </source>
</evidence>
<feature type="domain" description="PAS" evidence="11">
    <location>
        <begin position="419"/>
        <end position="465"/>
    </location>
</feature>
<dbReference type="Gene3D" id="3.30.450.20">
    <property type="entry name" value="PAS domain"/>
    <property type="match status" value="2"/>
</dbReference>
<feature type="modified residue" description="4-aspartylphosphate" evidence="8">
    <location>
        <position position="53"/>
    </location>
</feature>
<feature type="domain" description="Response regulatory" evidence="10">
    <location>
        <begin position="3"/>
        <end position="118"/>
    </location>
</feature>